<reference evidence="1 2" key="1">
    <citation type="submission" date="2015-09" db="EMBL/GenBank/DDBJ databases">
        <authorList>
            <consortium name="Pathogen Informatics"/>
        </authorList>
    </citation>
    <scope>NUCLEOTIDE SEQUENCE [LARGE SCALE GENOMIC DNA]</scope>
    <source>
        <strain evidence="1 2">2789STDY5608891</strain>
    </source>
</reference>
<sequence length="253" mass="29145">MKKNRKQHLLLAVLLVVVIGVVCGGIRMVQSRKAAESEPAFSLTISGVPISEEEYVQCMKRVRYDTKMELKGQKKDITEDTVWTETYADGQTGYEILAERTVEQLKYIHAVYDLAKEKGYIQDATFTGMKHRMEQENMQRSEKVARGEAVYGLKEYTLDLYQEYELSMIEEAYILDETNEGMGLTEEEIEAYYNTRDWIVGEDARKADLSEARAAVIDEMRRNRYKELTEQKAAVAEVDGDMDQLSQFTLKQL</sequence>
<protein>
    <submittedName>
        <fullName evidence="1">Uncharacterized protein</fullName>
    </submittedName>
</protein>
<dbReference type="EMBL" id="CYYA01000018">
    <property type="protein sequence ID" value="CUN20001.1"/>
    <property type="molecule type" value="Genomic_DNA"/>
</dbReference>
<evidence type="ECO:0000313" key="1">
    <source>
        <dbReference type="EMBL" id="CUN20001.1"/>
    </source>
</evidence>
<evidence type="ECO:0000313" key="2">
    <source>
        <dbReference type="Proteomes" id="UP000095492"/>
    </source>
</evidence>
<dbReference type="AlphaFoldDB" id="A0A173UY52"/>
<organism evidence="1 2">
    <name type="scientific">Eubacterium ramulus</name>
    <dbReference type="NCBI Taxonomy" id="39490"/>
    <lineage>
        <taxon>Bacteria</taxon>
        <taxon>Bacillati</taxon>
        <taxon>Bacillota</taxon>
        <taxon>Clostridia</taxon>
        <taxon>Eubacteriales</taxon>
        <taxon>Eubacteriaceae</taxon>
        <taxon>Eubacterium</taxon>
    </lineage>
</organism>
<proteinExistence type="predicted"/>
<dbReference type="STRING" id="39490.ERS852448_02354"/>
<dbReference type="OrthoDB" id="4229635at2"/>
<dbReference type="Proteomes" id="UP000095492">
    <property type="component" value="Unassembled WGS sequence"/>
</dbReference>
<dbReference type="RefSeq" id="WP_021739404.1">
    <property type="nucleotide sequence ID" value="NZ_CABKSU010000063.1"/>
</dbReference>
<gene>
    <name evidence="1" type="ORF">ERS852448_02354</name>
</gene>
<name>A0A173UY52_EUBRA</name>
<dbReference type="GeneID" id="42786816"/>
<accession>A0A173UY52</accession>